<comment type="similarity">
    <text evidence="4 18">Belongs to the polyomaviruses capsid protein VP2 family.</text>
</comment>
<evidence type="ECO:0000256" key="3">
    <source>
        <dbReference type="ARBA" id="ARBA00004625"/>
    </source>
</evidence>
<dbReference type="GO" id="GO:0019028">
    <property type="term" value="C:viral capsid"/>
    <property type="evidence" value="ECO:0007669"/>
    <property type="project" value="UniProtKB-UniRule"/>
</dbReference>
<evidence type="ECO:0000313" key="20">
    <source>
        <dbReference type="EMBL" id="ANH21078.1"/>
    </source>
</evidence>
<evidence type="ECO:0000256" key="1">
    <source>
        <dbReference type="ARBA" id="ARBA00004147"/>
    </source>
</evidence>
<keyword evidence="7" id="KW-1048">Host nucleus</keyword>
<reference evidence="20" key="1">
    <citation type="journal article" date="2016" name="PLoS ONE">
        <title>JC Polyomavirus Abundance and Distribution in Progressive Multifocal Leukoencephalopathy (PML) Brain Tissue Implicates Myelin Sheath in Intracerebral Dissemination of Infection.</title>
        <authorList>
            <person name="Wharton K.A.Jr."/>
            <person name="Quigley C."/>
            <person name="Themeles M."/>
            <person name="Dunstan R.W."/>
            <person name="Doyle K."/>
            <person name="Cahir-McFarland E."/>
            <person name="Wei J."/>
            <person name="Buko A."/>
            <person name="Reid C.E."/>
            <person name="Sun C."/>
            <person name="Carmillo P."/>
            <person name="Sur G."/>
            <person name="Carulli J.P."/>
            <person name="Mansfield K.G."/>
            <person name="Westmoreland S.V."/>
            <person name="Staugaitis S.M."/>
            <person name="Fox R.J."/>
            <person name="Meier W."/>
            <person name="Goelz S.E."/>
        </authorList>
    </citation>
    <scope>NUCLEOTIDE SEQUENCE</scope>
    <source>
        <strain evidence="20">1B</strain>
    </source>
</reference>
<evidence type="ECO:0000256" key="13">
    <source>
        <dbReference type="ARBA" id="ARBA00023136"/>
    </source>
</evidence>
<feature type="region of interest" description="Disordered" evidence="19">
    <location>
        <begin position="312"/>
        <end position="344"/>
    </location>
</feature>
<dbReference type="EMBL" id="KX216359">
    <property type="protein sequence ID" value="ANH21078.1"/>
    <property type="molecule type" value="Genomic_DNA"/>
</dbReference>
<keyword evidence="9 18" id="KW-0946">Virion</keyword>
<dbReference type="GO" id="GO:0046718">
    <property type="term" value="P:symbiont entry into host cell"/>
    <property type="evidence" value="ECO:0007669"/>
    <property type="project" value="UniProtKB-KW"/>
</dbReference>
<keyword evidence="13" id="KW-0472">Membrane</keyword>
<keyword evidence="6 18" id="KW-0167">Capsid protein</keyword>
<evidence type="ECO:0000256" key="5">
    <source>
        <dbReference type="ARBA" id="ARBA00022524"/>
    </source>
</evidence>
<evidence type="ECO:0000256" key="8">
    <source>
        <dbReference type="ARBA" id="ARBA00022707"/>
    </source>
</evidence>
<dbReference type="GO" id="GO:0075732">
    <property type="term" value="P:viral penetration into host nucleus"/>
    <property type="evidence" value="ECO:0007669"/>
    <property type="project" value="UniProtKB-KW"/>
</dbReference>
<dbReference type="GO" id="GO:0003677">
    <property type="term" value="F:DNA binding"/>
    <property type="evidence" value="ECO:0007669"/>
    <property type="project" value="UniProtKB-KW"/>
</dbReference>
<keyword evidence="12" id="KW-0238">DNA-binding</keyword>
<evidence type="ECO:0000256" key="9">
    <source>
        <dbReference type="ARBA" id="ARBA00022844"/>
    </source>
</evidence>
<comment type="subunit">
    <text evidence="17">Forms homooligomers, and heterooligomers with VP3 in the endoplasmic reticulum membrane. Interacts (via D1 domain) with VP1.</text>
</comment>
<dbReference type="Pfam" id="PF00761">
    <property type="entry name" value="Polyoma_coat2"/>
    <property type="match status" value="1"/>
</dbReference>
<evidence type="ECO:0000256" key="15">
    <source>
        <dbReference type="ARBA" id="ARBA00023288"/>
    </source>
</evidence>
<evidence type="ECO:0000256" key="19">
    <source>
        <dbReference type="SAM" id="MobiDB-lite"/>
    </source>
</evidence>
<organism evidence="20">
    <name type="scientific">JC polyomavirus</name>
    <name type="common">JCPyV</name>
    <name type="synonym">JCV</name>
    <dbReference type="NCBI Taxonomy" id="10632"/>
    <lineage>
        <taxon>Viruses</taxon>
        <taxon>Monodnaviria</taxon>
        <taxon>Shotokuvirae</taxon>
        <taxon>Cossaviricota</taxon>
        <taxon>Papovaviricetes</taxon>
        <taxon>Sepolyvirales</taxon>
        <taxon>Polyomaviridae</taxon>
        <taxon>Betapolyomavirus</taxon>
        <taxon>Betapolyomavirus secuhominis</taxon>
    </lineage>
</organism>
<keyword evidence="5" id="KW-1163">Viral penetration into host nucleus</keyword>
<evidence type="ECO:0000256" key="4">
    <source>
        <dbReference type="ARBA" id="ARBA00006444"/>
    </source>
</evidence>
<evidence type="ECO:0000256" key="18">
    <source>
        <dbReference type="PIRNR" id="PIRNR003377"/>
    </source>
</evidence>
<evidence type="ECO:0000256" key="17">
    <source>
        <dbReference type="ARBA" id="ARBA00034499"/>
    </source>
</evidence>
<keyword evidence="10" id="KW-1043">Host membrane</keyword>
<evidence type="ECO:0000256" key="11">
    <source>
        <dbReference type="ARBA" id="ARBA00022921"/>
    </source>
</evidence>
<dbReference type="GO" id="GO:0042025">
    <property type="term" value="C:host cell nucleus"/>
    <property type="evidence" value="ECO:0007669"/>
    <property type="project" value="UniProtKB-SubCell"/>
</dbReference>
<keyword evidence="11" id="KW-0426">Late protein</keyword>
<feature type="compositionally biased region" description="Basic residues" evidence="19">
    <location>
        <begin position="334"/>
        <end position="344"/>
    </location>
</feature>
<protein>
    <recommendedName>
        <fullName evidence="18">Minor capsid protein</fullName>
    </recommendedName>
</protein>
<keyword evidence="14" id="KW-1038">Host endoplasmic reticulum</keyword>
<evidence type="ECO:0000256" key="7">
    <source>
        <dbReference type="ARBA" id="ARBA00022562"/>
    </source>
</evidence>
<evidence type="ECO:0000256" key="16">
    <source>
        <dbReference type="ARBA" id="ARBA00023296"/>
    </source>
</evidence>
<dbReference type="InterPro" id="IPR001070">
    <property type="entry name" value="Polyoma_coat_VP2"/>
</dbReference>
<evidence type="ECO:0000256" key="12">
    <source>
        <dbReference type="ARBA" id="ARBA00023125"/>
    </source>
</evidence>
<organismHost>
    <name type="scientific">Homo sapiens</name>
    <name type="common">Human</name>
    <dbReference type="NCBI Taxonomy" id="9606"/>
</organismHost>
<dbReference type="GO" id="GO:0044167">
    <property type="term" value="C:host cell endoplasmic reticulum membrane"/>
    <property type="evidence" value="ECO:0007669"/>
    <property type="project" value="UniProtKB-SubCell"/>
</dbReference>
<proteinExistence type="inferred from homology"/>
<evidence type="ECO:0000256" key="14">
    <source>
        <dbReference type="ARBA" id="ARBA00023184"/>
    </source>
</evidence>
<evidence type="ECO:0000256" key="10">
    <source>
        <dbReference type="ARBA" id="ARBA00022870"/>
    </source>
</evidence>
<comment type="subcellular location">
    <subcellularLocation>
        <location evidence="3">Host endoplasmic reticulum membrane</location>
    </subcellularLocation>
    <subcellularLocation>
        <location evidence="1">Host nucleus</location>
    </subcellularLocation>
    <subcellularLocation>
        <location evidence="2">Virion</location>
    </subcellularLocation>
</comment>
<dbReference type="GO" id="GO:0043657">
    <property type="term" value="C:host cell"/>
    <property type="evidence" value="ECO:0007669"/>
    <property type="project" value="GOC"/>
</dbReference>
<dbReference type="GO" id="GO:0005198">
    <property type="term" value="F:structural molecule activity"/>
    <property type="evidence" value="ECO:0007669"/>
    <property type="project" value="UniProtKB-UniRule"/>
</dbReference>
<keyword evidence="15" id="KW-0449">Lipoprotein</keyword>
<dbReference type="PIRSF" id="PIRSF003377">
    <property type="entry name" value="Polyoma_coat2"/>
    <property type="match status" value="1"/>
</dbReference>
<keyword evidence="8" id="KW-0519">Myristate</keyword>
<name>A0A173G668_POVJC</name>
<accession>A0A173G668</accession>
<keyword evidence="16" id="KW-1160">Virus entry into host cell</keyword>
<evidence type="ECO:0000256" key="6">
    <source>
        <dbReference type="ARBA" id="ARBA00022561"/>
    </source>
</evidence>
<evidence type="ECO:0000256" key="2">
    <source>
        <dbReference type="ARBA" id="ARBA00004328"/>
    </source>
</evidence>
<sequence length="344" mass="37494">MGAALALLGDLVATVSEAAAATGFSVAEIAAGEAAATIEVEIASLATVERITSTSEAIAAIGLTPETYAVITGAPGAVAGFAALVQTVTGGSAIAQLGYRFFADWDHKVSTVGLFQQPAMALQLFNPEDYYDILFPGVNAFVNNIHYLDPRHWGPSLFSTISQAFWNLVRDDLPALTSQEIQRRTQKLFVENLARFLEETTWAIVNSPANLYNYISDYYSRLSPVRPSMVRQVAQREGTYISFGHSYTQSIDDADSIQEVTQRLDLKTPNVQSGEFIERSIAPGGANQRSAPQWMLPLLLGLYGTVTPALEAYEDGPNKKKRRKEGPRASSKTSYKRRSRSSRS</sequence>